<sequence>MLAPLAMVRIGLTTGFDGERQQVDLAYVAALEAAGALPVLLPLTQSAEIARHFAGLLDGLVIPGGPAVTDGLIGELPEDLDPPQPRRTASDRLYLQAFLEAGKPILGICYGMQLLNAMLGGTIYADVQRQCDGAQAHSPRRGAEQHPIEIAPDSWLARLLERTSWTVNTRHLQALATIGRGLRISARAPDGVIEAIESPDGRLLGVQFHPERMGSEGLPLFRHLVSLAGKFASGNAERF</sequence>
<dbReference type="EMBL" id="CP001807">
    <property type="protein sequence ID" value="ACY48256.1"/>
    <property type="molecule type" value="Genomic_DNA"/>
</dbReference>
<evidence type="ECO:0000313" key="2">
    <source>
        <dbReference type="Proteomes" id="UP000002221"/>
    </source>
</evidence>
<dbReference type="SUPFAM" id="SSF52317">
    <property type="entry name" value="Class I glutamine amidotransferase-like"/>
    <property type="match status" value="1"/>
</dbReference>
<organism evidence="1 2">
    <name type="scientific">Rhodothermus marinus (strain ATCC 43812 / DSM 4252 / R-10)</name>
    <name type="common">Rhodothermus obamensis</name>
    <dbReference type="NCBI Taxonomy" id="518766"/>
    <lineage>
        <taxon>Bacteria</taxon>
        <taxon>Pseudomonadati</taxon>
        <taxon>Rhodothermota</taxon>
        <taxon>Rhodothermia</taxon>
        <taxon>Rhodothermales</taxon>
        <taxon>Rhodothermaceae</taxon>
        <taxon>Rhodothermus</taxon>
    </lineage>
</organism>
<dbReference type="Gene3D" id="3.40.50.880">
    <property type="match status" value="1"/>
</dbReference>
<dbReference type="HOGENOM" id="CLU_030756_2_0_10"/>
<dbReference type="GO" id="GO:0005829">
    <property type="term" value="C:cytosol"/>
    <property type="evidence" value="ECO:0007669"/>
    <property type="project" value="TreeGrafter"/>
</dbReference>
<dbReference type="AlphaFoldDB" id="D0MIE8"/>
<gene>
    <name evidence="1" type="ordered locus">Rmar_1367</name>
</gene>
<dbReference type="InterPro" id="IPR011697">
    <property type="entry name" value="Peptidase_C26"/>
</dbReference>
<protein>
    <submittedName>
        <fullName evidence="1">Peptidase C26</fullName>
    </submittedName>
</protein>
<dbReference type="STRING" id="518766.Rmar_1367"/>
<accession>D0MIE8</accession>
<dbReference type="Proteomes" id="UP000002221">
    <property type="component" value="Chromosome"/>
</dbReference>
<dbReference type="CDD" id="cd01745">
    <property type="entry name" value="GATase1_2"/>
    <property type="match status" value="1"/>
</dbReference>
<evidence type="ECO:0000313" key="1">
    <source>
        <dbReference type="EMBL" id="ACY48256.1"/>
    </source>
</evidence>
<reference evidence="1 2" key="1">
    <citation type="journal article" date="2009" name="Stand. Genomic Sci.">
        <title>Complete genome sequence of Rhodothermus marinus type strain (R-10).</title>
        <authorList>
            <person name="Nolan M."/>
            <person name="Tindall B.J."/>
            <person name="Pomrenke H."/>
            <person name="Lapidus A."/>
            <person name="Copeland A."/>
            <person name="Glavina Del Rio T."/>
            <person name="Lucas S."/>
            <person name="Chen F."/>
            <person name="Tice H."/>
            <person name="Cheng J.F."/>
            <person name="Saunders E."/>
            <person name="Han C."/>
            <person name="Bruce D."/>
            <person name="Goodwin L."/>
            <person name="Chain P."/>
            <person name="Pitluck S."/>
            <person name="Ovchinikova G."/>
            <person name="Pati A."/>
            <person name="Ivanova N."/>
            <person name="Mavromatis K."/>
            <person name="Chen A."/>
            <person name="Palaniappan K."/>
            <person name="Land M."/>
            <person name="Hauser L."/>
            <person name="Chang Y.J."/>
            <person name="Jeffries C.D."/>
            <person name="Brettin T."/>
            <person name="Goker M."/>
            <person name="Bristow J."/>
            <person name="Eisen J.A."/>
            <person name="Markowitz V."/>
            <person name="Hugenholtz P."/>
            <person name="Kyrpides N.C."/>
            <person name="Klenk H.P."/>
            <person name="Detter J.C."/>
        </authorList>
    </citation>
    <scope>NUCLEOTIDE SEQUENCE [LARGE SCALE GENOMIC DNA]</scope>
    <source>
        <strain evidence="2">ATCC 43812 / DSM 4252 / R-10</strain>
    </source>
</reference>
<proteinExistence type="predicted"/>
<dbReference type="PANTHER" id="PTHR43235">
    <property type="entry name" value="GLUTAMINE AMIDOTRANSFERASE PB2B2.05-RELATED"/>
    <property type="match status" value="1"/>
</dbReference>
<dbReference type="KEGG" id="rmr:Rmar_1367"/>
<dbReference type="GO" id="GO:0033969">
    <property type="term" value="F:gamma-glutamyl-gamma-aminobutyrate hydrolase activity"/>
    <property type="evidence" value="ECO:0007669"/>
    <property type="project" value="TreeGrafter"/>
</dbReference>
<dbReference type="GO" id="GO:0006598">
    <property type="term" value="P:polyamine catabolic process"/>
    <property type="evidence" value="ECO:0007669"/>
    <property type="project" value="TreeGrafter"/>
</dbReference>
<dbReference type="Pfam" id="PF07722">
    <property type="entry name" value="Peptidase_C26"/>
    <property type="match status" value="1"/>
</dbReference>
<name>D0MIE8_RHOM4</name>
<dbReference type="PROSITE" id="PS51273">
    <property type="entry name" value="GATASE_TYPE_1"/>
    <property type="match status" value="1"/>
</dbReference>
<dbReference type="InterPro" id="IPR029062">
    <property type="entry name" value="Class_I_gatase-like"/>
</dbReference>
<dbReference type="InterPro" id="IPR044668">
    <property type="entry name" value="PuuD-like"/>
</dbReference>
<dbReference type="PANTHER" id="PTHR43235:SF1">
    <property type="entry name" value="GLUTAMINE AMIDOTRANSFERASE PB2B2.05-RELATED"/>
    <property type="match status" value="1"/>
</dbReference>
<keyword evidence="2" id="KW-1185">Reference proteome</keyword>
<dbReference type="eggNOG" id="COG2071">
    <property type="taxonomic scope" value="Bacteria"/>
</dbReference>